<evidence type="ECO:0000256" key="1">
    <source>
        <dbReference type="SAM" id="MobiDB-lite"/>
    </source>
</evidence>
<evidence type="ECO:0000313" key="3">
    <source>
        <dbReference type="Proteomes" id="UP001314263"/>
    </source>
</evidence>
<sequence>MAVERLGEWRQGLPSISFPKWSRSAAAASSSKAKPSPAVNLSGNDVELADFQSMTTRYDSGFDSEDLLSSSTSLASSSTGTCSPQHRLHPSGETQPCEKALLDVDAAVPSS</sequence>
<protein>
    <submittedName>
        <fullName evidence="2">Uncharacterized protein</fullName>
    </submittedName>
</protein>
<gene>
    <name evidence="2" type="ORF">CVIRNUC_001323</name>
</gene>
<dbReference type="EMBL" id="CAUYUE010000002">
    <property type="protein sequence ID" value="CAK0741420.1"/>
    <property type="molecule type" value="Genomic_DNA"/>
</dbReference>
<feature type="region of interest" description="Disordered" evidence="1">
    <location>
        <begin position="69"/>
        <end position="97"/>
    </location>
</feature>
<name>A0AAV1HST9_9CHLO</name>
<dbReference type="AlphaFoldDB" id="A0AAV1HST9"/>
<feature type="compositionally biased region" description="Low complexity" evidence="1">
    <location>
        <begin position="69"/>
        <end position="83"/>
    </location>
</feature>
<evidence type="ECO:0000313" key="2">
    <source>
        <dbReference type="EMBL" id="CAK0741420.1"/>
    </source>
</evidence>
<organism evidence="2 3">
    <name type="scientific">Coccomyxa viridis</name>
    <dbReference type="NCBI Taxonomy" id="1274662"/>
    <lineage>
        <taxon>Eukaryota</taxon>
        <taxon>Viridiplantae</taxon>
        <taxon>Chlorophyta</taxon>
        <taxon>core chlorophytes</taxon>
        <taxon>Trebouxiophyceae</taxon>
        <taxon>Trebouxiophyceae incertae sedis</taxon>
        <taxon>Coccomyxaceae</taxon>
        <taxon>Coccomyxa</taxon>
    </lineage>
</organism>
<keyword evidence="3" id="KW-1185">Reference proteome</keyword>
<comment type="caution">
    <text evidence="2">The sequence shown here is derived from an EMBL/GenBank/DDBJ whole genome shotgun (WGS) entry which is preliminary data.</text>
</comment>
<accession>A0AAV1HST9</accession>
<dbReference type="Proteomes" id="UP001314263">
    <property type="component" value="Unassembled WGS sequence"/>
</dbReference>
<reference evidence="2 3" key="1">
    <citation type="submission" date="2023-10" db="EMBL/GenBank/DDBJ databases">
        <authorList>
            <person name="Maclean D."/>
            <person name="Macfadyen A."/>
        </authorList>
    </citation>
    <scope>NUCLEOTIDE SEQUENCE [LARGE SCALE GENOMIC DNA]</scope>
</reference>
<proteinExistence type="predicted"/>